<feature type="compositionally biased region" description="Basic and acidic residues" evidence="1">
    <location>
        <begin position="1044"/>
        <end position="1058"/>
    </location>
</feature>
<feature type="compositionally biased region" description="Acidic residues" evidence="1">
    <location>
        <begin position="570"/>
        <end position="579"/>
    </location>
</feature>
<feature type="region of interest" description="Disordered" evidence="1">
    <location>
        <begin position="422"/>
        <end position="478"/>
    </location>
</feature>
<evidence type="ECO:0000313" key="3">
    <source>
        <dbReference type="Proteomes" id="UP001153069"/>
    </source>
</evidence>
<dbReference type="EMBL" id="CAICTM010000847">
    <property type="protein sequence ID" value="CAB9517323.1"/>
    <property type="molecule type" value="Genomic_DNA"/>
</dbReference>
<keyword evidence="3" id="KW-1185">Reference proteome</keyword>
<feature type="region of interest" description="Disordered" evidence="1">
    <location>
        <begin position="1"/>
        <end position="44"/>
    </location>
</feature>
<feature type="region of interest" description="Disordered" evidence="1">
    <location>
        <begin position="1044"/>
        <end position="1168"/>
    </location>
</feature>
<reference evidence="2" key="1">
    <citation type="submission" date="2020-06" db="EMBL/GenBank/DDBJ databases">
        <authorList>
            <consortium name="Plant Systems Biology data submission"/>
        </authorList>
    </citation>
    <scope>NUCLEOTIDE SEQUENCE</scope>
    <source>
        <strain evidence="2">D6</strain>
    </source>
</reference>
<feature type="compositionally biased region" description="Low complexity" evidence="1">
    <location>
        <begin position="364"/>
        <end position="374"/>
    </location>
</feature>
<feature type="region of interest" description="Disordered" evidence="1">
    <location>
        <begin position="1235"/>
        <end position="1461"/>
    </location>
</feature>
<feature type="compositionally biased region" description="Polar residues" evidence="1">
    <location>
        <begin position="690"/>
        <end position="702"/>
    </location>
</feature>
<feature type="region of interest" description="Disordered" evidence="1">
    <location>
        <begin position="352"/>
        <end position="395"/>
    </location>
</feature>
<feature type="compositionally biased region" description="Basic and acidic residues" evidence="1">
    <location>
        <begin position="352"/>
        <end position="362"/>
    </location>
</feature>
<protein>
    <submittedName>
        <fullName evidence="2">Uncharacterized protein</fullName>
    </submittedName>
</protein>
<feature type="compositionally biased region" description="Low complexity" evidence="1">
    <location>
        <begin position="638"/>
        <end position="649"/>
    </location>
</feature>
<evidence type="ECO:0000256" key="1">
    <source>
        <dbReference type="SAM" id="MobiDB-lite"/>
    </source>
</evidence>
<dbReference type="Proteomes" id="UP001153069">
    <property type="component" value="Unassembled WGS sequence"/>
</dbReference>
<gene>
    <name evidence="2" type="ORF">SEMRO_848_G210480.1</name>
</gene>
<feature type="compositionally biased region" description="Basic and acidic residues" evidence="1">
    <location>
        <begin position="11"/>
        <end position="23"/>
    </location>
</feature>
<name>A0A9N8EAM9_9STRA</name>
<evidence type="ECO:0000313" key="2">
    <source>
        <dbReference type="EMBL" id="CAB9517323.1"/>
    </source>
</evidence>
<feature type="compositionally biased region" description="Basic and acidic residues" evidence="1">
    <location>
        <begin position="1311"/>
        <end position="1335"/>
    </location>
</feature>
<sequence>MAAASEEEEGFEKCKSAQEEINKAEGTTPKRIMRSKRRATTEGLEVPFTSNSILPKRSFSADAVTFHSSERINTVNNFDDDDGDDGEIRLGIQKNAGVKLQLQLTGDDNGATLVIKGDATRKGDVDKSKSKNKITLDDLLRSNHVNRRRRRQRLAARGTRDRWELRKSLSYGQMEDLAGTFHSIDIEDLKRSLHGVQERRRNNDINSSAASQLSISSFEEDNLPTRSDHDNHDEDVAPRPSLSSSELAQKLANMFEDALLRHAAGNKGGELQPTPPSATTHHTKTLIPQVRELIMKLSVQDMVQVVGHLDQSQNSQSPVRWNLLQDIIDPEHQVDWDGTLFTTAPVLSKEQSIRGKKMDHLHQSARSLRSIRSSSRSHKRILPGESSGTLLGNHSKTQFDSFHQQSWRSFRSINSKNGLHQSFRSKASSEQHTDDVSDDSWIYEEEEEESGECSSSSSYLRSDDGYGEYPQEDVDDNASEMSGFSLEAWTEHCDSSITFLDFWNSYETLEESFVTEYGEDEVEIEVATECGDDEEYEEIVEETSVMESVLLDEEEIEEEAFQESCLLVDEEVESEEEDILPPAPAWEIKMADEQLTSSAGESEKSLERDDEATASDSQENAESEREEILLRELDAAMSEEQQSTESQSTPKEEESVEAYNVVDEMATSDSVEELESDEQEIHPREPDVETTASEEPTIQLETTPPEEERDESADGADEIATPNSQDEFEPEREEILRRELELDSTMPDKQSLESIGSQSTLEEEEHDKSAFGVESQEEVESEEQESLLLEPELQATRPEEQTIMSESTHVEEEIDEANNMVDETTTAETLEFEEEKMHPPQPDLRTTLEDKPIKLENTPSEEESDKVVGSEDSQEELEPEKCQSEEQEIFSPEPELQTTKADWVDETTTLEEGVELQEENMHPPQPELDTTMAEDHTVILENTVVGEESFKVVDGANSKEELKSEKFPSEEQEILPLEPELHTTIAEDNNDCVDETTTLEEVFDRAIGLVDETTMPEEVELEEVHPPKPALELTMDDMQSVKLGSREKHDKYVDRADEVTASNSPVKVESAEAETRQPQPGWESRIAKKKSTKPENIAAGDGNDKARQLSKEKRAEAGVSENTPAAEESDKPAGGADEMTAPNSQVEVELEAQGIVNPEEAPETTIADKQSISLENIVAEDALPLSLELERAKQALEGERMAHDETKNRLVEERAKKNQLLEELQRLESNLGKEVNGESVARVDAQEEVNPEGTLPLEPELLLQMAHERAIEPDSTPAEESNKSVDSLFELTSAQSIKSENTHAVEQSDQSVDRADEITTPDSHEDAALKAKDILNKPYPALEATMADGQSKAAAEESSRWENTAAEEKSNKSVDWENSTTNLSLPLPLASPIVEEPAPCNRAVDDVSQEDETVSQGSDSATLLRKTELQGDPAAPPDDLGVVKNAPPTTGSVATSNSDGALEVSPTVVENEPVDGSLNVPILVSIGVPTVENVENAASMSTSNRASTGSPKVVEIVETGRSAKTDPNEDPKVTPIVVKVAPSLGTASKKRKQGRPKVSPKVVEIIQSEITPNASTTKEAPRKASPRVVEIVHVAPSDSKTGSKSSSKVVSPKEDKVVPIFPVNWKRSKPAKKGTKKRPAKKFAPKIVEIVEIAPSSNGEPKSEPKTVVSQGVPKVVTPKVVEIAPSQGMSTRLKGMASTGGSSEDGANAVVPPRPRPRKVSSLVRLFEQPK</sequence>
<feature type="region of interest" description="Disordered" evidence="1">
    <location>
        <begin position="1593"/>
        <end position="1641"/>
    </location>
</feature>
<feature type="compositionally biased region" description="Basic and acidic residues" evidence="1">
    <location>
        <begin position="1102"/>
        <end position="1116"/>
    </location>
</feature>
<feature type="compositionally biased region" description="Acidic residues" evidence="1">
    <location>
        <begin position="704"/>
        <end position="717"/>
    </location>
</feature>
<feature type="compositionally biased region" description="Polar residues" evidence="1">
    <location>
        <begin position="386"/>
        <end position="395"/>
    </location>
</feature>
<feature type="compositionally biased region" description="Acidic residues" evidence="1">
    <location>
        <begin position="436"/>
        <end position="451"/>
    </location>
</feature>
<feature type="compositionally biased region" description="Low complexity" evidence="1">
    <location>
        <begin position="1596"/>
        <end position="1610"/>
    </location>
</feature>
<feature type="region of interest" description="Disordered" evidence="1">
    <location>
        <begin position="1687"/>
        <end position="1732"/>
    </location>
</feature>
<feature type="region of interest" description="Disordered" evidence="1">
    <location>
        <begin position="221"/>
        <end position="244"/>
    </location>
</feature>
<feature type="compositionally biased region" description="Basic and acidic residues" evidence="1">
    <location>
        <begin position="1354"/>
        <end position="1375"/>
    </location>
</feature>
<feature type="compositionally biased region" description="Acidic residues" evidence="1">
    <location>
        <begin position="775"/>
        <end position="785"/>
    </location>
</feature>
<feature type="compositionally biased region" description="Polar residues" evidence="1">
    <location>
        <begin position="1447"/>
        <end position="1459"/>
    </location>
</feature>
<comment type="caution">
    <text evidence="2">The sequence shown here is derived from an EMBL/GenBank/DDBJ whole genome shotgun (WGS) entry which is preliminary data.</text>
</comment>
<organism evidence="2 3">
    <name type="scientific">Seminavis robusta</name>
    <dbReference type="NCBI Taxonomy" id="568900"/>
    <lineage>
        <taxon>Eukaryota</taxon>
        <taxon>Sar</taxon>
        <taxon>Stramenopiles</taxon>
        <taxon>Ochrophyta</taxon>
        <taxon>Bacillariophyta</taxon>
        <taxon>Bacillariophyceae</taxon>
        <taxon>Bacillariophycidae</taxon>
        <taxon>Naviculales</taxon>
        <taxon>Naviculaceae</taxon>
        <taxon>Seminavis</taxon>
    </lineage>
</organism>
<feature type="compositionally biased region" description="Basic and acidic residues" evidence="1">
    <location>
        <begin position="622"/>
        <end position="634"/>
    </location>
</feature>
<proteinExistence type="predicted"/>
<feature type="region of interest" description="Disordered" evidence="1">
    <location>
        <begin position="570"/>
        <end position="901"/>
    </location>
</feature>
<feature type="compositionally biased region" description="Polar residues" evidence="1">
    <location>
        <begin position="1290"/>
        <end position="1310"/>
    </location>
</feature>
<feature type="compositionally biased region" description="Acidic residues" evidence="1">
    <location>
        <begin position="1"/>
        <end position="10"/>
    </location>
</feature>
<feature type="compositionally biased region" description="Basic and acidic residues" evidence="1">
    <location>
        <begin position="226"/>
        <end position="237"/>
    </location>
</feature>
<feature type="compositionally biased region" description="Basic residues" evidence="1">
    <location>
        <begin position="1626"/>
        <end position="1641"/>
    </location>
</feature>
<feature type="compositionally biased region" description="Acidic residues" evidence="1">
    <location>
        <begin position="608"/>
        <end position="621"/>
    </location>
</feature>
<accession>A0A9N8EAM9</accession>